<dbReference type="Gene3D" id="3.30.565.10">
    <property type="entry name" value="Histidine kinase-like ATPase, C-terminal domain"/>
    <property type="match status" value="1"/>
</dbReference>
<dbReference type="SUPFAM" id="SSF81606">
    <property type="entry name" value="PP2C-like"/>
    <property type="match status" value="1"/>
</dbReference>
<dbReference type="AlphaFoldDB" id="A0A6J4EC59"/>
<dbReference type="PANTHER" id="PTHR35801:SF1">
    <property type="entry name" value="PHOSPHOSERINE PHOSPHATASE RSBX"/>
    <property type="match status" value="1"/>
</dbReference>
<sequence>MAGERDAREARYPLRHDVDLHLAVMSVRRLPFLAGLSEVDRAMLSTVVSELGSNILKYAVKGEVTLALNQAEGRPCIDIVARDQGPGIEDVHKAVQDHYSTSGTLGLGLPGVRRMMSELSITLPPEGGTQVLARKWLGPAPNTARLSLPKPGAGRAGLQLEWASENRPCHPERVSGDLAFMRAGPDGVSLVLIDVSGHGASAHQLAHALEAVLQQTPEQEPTRLLQLLHQHCIGTRGAAAGVALVNGERGELSYAGIGNTRICLRGREAWRGVSRDGVLGERYPTPLLQRQPIDSGDVVMLYSDGVSETLNLRDGLLDLGADPASLAHQVITHSGRSTDDASCIVLRVLAGEGG</sequence>
<dbReference type="Pfam" id="PF13581">
    <property type="entry name" value="HATPase_c_2"/>
    <property type="match status" value="1"/>
</dbReference>
<evidence type="ECO:0000313" key="4">
    <source>
        <dbReference type="Proteomes" id="UP000509383"/>
    </source>
</evidence>
<dbReference type="Proteomes" id="UP000509383">
    <property type="component" value="Chromosome"/>
</dbReference>
<dbReference type="GO" id="GO:0004190">
    <property type="term" value="F:aspartic-type endopeptidase activity"/>
    <property type="evidence" value="ECO:0007669"/>
    <property type="project" value="InterPro"/>
</dbReference>
<dbReference type="InterPro" id="IPR039248">
    <property type="entry name" value="Ptase_RsbX"/>
</dbReference>
<dbReference type="SMART" id="SM00387">
    <property type="entry name" value="HATPase_c"/>
    <property type="match status" value="1"/>
</dbReference>
<reference evidence="2 4" key="1">
    <citation type="submission" date="2020-05" db="EMBL/GenBank/DDBJ databases">
        <title>Characterization of novel class B3 metallo-beta-lactamase from novel Pseudomonas species.</title>
        <authorList>
            <person name="Yamada K."/>
            <person name="Aoki K."/>
            <person name="Ishii Y."/>
        </authorList>
    </citation>
    <scope>NUCLEOTIDE SEQUENCE [LARGE SCALE GENOMIC DNA]</scope>
    <source>
        <strain evidence="2 4">TUM18999</strain>
        <strain evidence="3 5">TUM20286</strain>
    </source>
</reference>
<dbReference type="InterPro" id="IPR001932">
    <property type="entry name" value="PPM-type_phosphatase-like_dom"/>
</dbReference>
<dbReference type="InterPro" id="IPR001995">
    <property type="entry name" value="Peptidase_A2_cat"/>
</dbReference>
<accession>A0A6J4EC59</accession>
<dbReference type="KEGG" id="ptw:TUM18999_50470"/>
<feature type="domain" description="Peptidase A2" evidence="1">
    <location>
        <begin position="313"/>
        <end position="354"/>
    </location>
</feature>
<dbReference type="SUPFAM" id="SSF55874">
    <property type="entry name" value="ATPase domain of HSP90 chaperone/DNA topoisomerase II/histidine kinase"/>
    <property type="match status" value="1"/>
</dbReference>
<dbReference type="Pfam" id="PF07228">
    <property type="entry name" value="SpoIIE"/>
    <property type="match status" value="1"/>
</dbReference>
<dbReference type="RefSeq" id="WP_173172718.1">
    <property type="nucleotide sequence ID" value="NZ_AP023189.1"/>
</dbReference>
<dbReference type="EMBL" id="BQKM01000001">
    <property type="protein sequence ID" value="GJN50408.1"/>
    <property type="molecule type" value="Genomic_DNA"/>
</dbReference>
<evidence type="ECO:0000313" key="2">
    <source>
        <dbReference type="EMBL" id="BCG26856.1"/>
    </source>
</evidence>
<dbReference type="EMBL" id="AP023189">
    <property type="protein sequence ID" value="BCG26856.1"/>
    <property type="molecule type" value="Genomic_DNA"/>
</dbReference>
<proteinExistence type="predicted"/>
<gene>
    <name evidence="2" type="ORF">TUM18999_50470</name>
    <name evidence="3" type="ORF">TUM20286_01600</name>
</gene>
<dbReference type="InterPro" id="IPR036890">
    <property type="entry name" value="HATPase_C_sf"/>
</dbReference>
<dbReference type="GO" id="GO:0016301">
    <property type="term" value="F:kinase activity"/>
    <property type="evidence" value="ECO:0007669"/>
    <property type="project" value="UniProtKB-KW"/>
</dbReference>
<keyword evidence="2" id="KW-0418">Kinase</keyword>
<dbReference type="Proteomes" id="UP001054892">
    <property type="component" value="Unassembled WGS sequence"/>
</dbReference>
<dbReference type="PANTHER" id="PTHR35801">
    <property type="entry name" value="PHOSPHOSERINE PHOSPHATASE RSBX"/>
    <property type="match status" value="1"/>
</dbReference>
<evidence type="ECO:0000259" key="1">
    <source>
        <dbReference type="PROSITE" id="PS50175"/>
    </source>
</evidence>
<dbReference type="SMART" id="SM00331">
    <property type="entry name" value="PP2C_SIG"/>
    <property type="match status" value="1"/>
</dbReference>
<dbReference type="GO" id="GO:0006508">
    <property type="term" value="P:proteolysis"/>
    <property type="evidence" value="ECO:0007669"/>
    <property type="project" value="InterPro"/>
</dbReference>
<protein>
    <submittedName>
        <fullName evidence="2">Histidine kinase</fullName>
    </submittedName>
</protein>
<name>A0A6J4EC59_9PSED</name>
<organism evidence="2 4">
    <name type="scientific">Pseudomonas tohonis</name>
    <dbReference type="NCBI Taxonomy" id="2725477"/>
    <lineage>
        <taxon>Bacteria</taxon>
        <taxon>Pseudomonadati</taxon>
        <taxon>Pseudomonadota</taxon>
        <taxon>Gammaproteobacteria</taxon>
        <taxon>Pseudomonadales</taxon>
        <taxon>Pseudomonadaceae</taxon>
        <taxon>Pseudomonas</taxon>
    </lineage>
</organism>
<evidence type="ECO:0000313" key="3">
    <source>
        <dbReference type="EMBL" id="GJN50408.1"/>
    </source>
</evidence>
<dbReference type="InterPro" id="IPR036457">
    <property type="entry name" value="PPM-type-like_dom_sf"/>
</dbReference>
<keyword evidence="5" id="KW-1185">Reference proteome</keyword>
<dbReference type="InterPro" id="IPR003594">
    <property type="entry name" value="HATPase_dom"/>
</dbReference>
<dbReference type="Gene3D" id="3.60.40.10">
    <property type="entry name" value="PPM-type phosphatase domain"/>
    <property type="match status" value="1"/>
</dbReference>
<keyword evidence="2" id="KW-0808">Transferase</keyword>
<dbReference type="PROSITE" id="PS50175">
    <property type="entry name" value="ASP_PROT_RETROV"/>
    <property type="match status" value="1"/>
</dbReference>
<evidence type="ECO:0000313" key="5">
    <source>
        <dbReference type="Proteomes" id="UP001054892"/>
    </source>
</evidence>